<dbReference type="SMART" id="SM00387">
    <property type="entry name" value="HATPase_c"/>
    <property type="match status" value="1"/>
</dbReference>
<evidence type="ECO:0000259" key="9">
    <source>
        <dbReference type="PROSITE" id="PS50885"/>
    </source>
</evidence>
<comment type="caution">
    <text evidence="10">The sequence shown here is derived from an EMBL/GenBank/DDBJ whole genome shotgun (WGS) entry which is preliminary data.</text>
</comment>
<keyword evidence="11" id="KW-1185">Reference proteome</keyword>
<keyword evidence="6 10" id="KW-0418">Kinase</keyword>
<protein>
    <recommendedName>
        <fullName evidence="3">histidine kinase</fullName>
        <ecNumber evidence="3">2.7.13.3</ecNumber>
    </recommendedName>
</protein>
<dbReference type="PRINTS" id="PR00344">
    <property type="entry name" value="BCTRLSENSOR"/>
</dbReference>
<dbReference type="GO" id="GO:0000155">
    <property type="term" value="F:phosphorelay sensor kinase activity"/>
    <property type="evidence" value="ECO:0007669"/>
    <property type="project" value="InterPro"/>
</dbReference>
<dbReference type="CDD" id="cd00082">
    <property type="entry name" value="HisKA"/>
    <property type="match status" value="1"/>
</dbReference>
<dbReference type="PROSITE" id="PS50885">
    <property type="entry name" value="HAMP"/>
    <property type="match status" value="1"/>
</dbReference>
<dbReference type="Gene3D" id="6.10.340.10">
    <property type="match status" value="1"/>
</dbReference>
<evidence type="ECO:0000256" key="7">
    <source>
        <dbReference type="SAM" id="Phobius"/>
    </source>
</evidence>
<dbReference type="PROSITE" id="PS50109">
    <property type="entry name" value="HIS_KIN"/>
    <property type="match status" value="1"/>
</dbReference>
<dbReference type="InterPro" id="IPR036890">
    <property type="entry name" value="HATPase_C_sf"/>
</dbReference>
<evidence type="ECO:0000256" key="5">
    <source>
        <dbReference type="ARBA" id="ARBA00022679"/>
    </source>
</evidence>
<reference evidence="10 11" key="1">
    <citation type="submission" date="2018-06" db="EMBL/GenBank/DDBJ databases">
        <title>Chryseolinea flavus sp. nov., a member of the phylum Bacteroidetes isolated from soil.</title>
        <authorList>
            <person name="Li Y."/>
            <person name="Wang J."/>
        </authorList>
    </citation>
    <scope>NUCLEOTIDE SEQUENCE [LARGE SCALE GENOMIC DNA]</scope>
    <source>
        <strain evidence="10 11">SDU1-6</strain>
    </source>
</reference>
<keyword evidence="5" id="KW-0808">Transferase</keyword>
<dbReference type="CDD" id="cd06225">
    <property type="entry name" value="HAMP"/>
    <property type="match status" value="1"/>
</dbReference>
<dbReference type="SMART" id="SM00304">
    <property type="entry name" value="HAMP"/>
    <property type="match status" value="1"/>
</dbReference>
<keyword evidence="7" id="KW-0472">Membrane</keyword>
<dbReference type="SUPFAM" id="SSF158472">
    <property type="entry name" value="HAMP domain-like"/>
    <property type="match status" value="1"/>
</dbReference>
<accession>A0A364Y490</accession>
<dbReference type="Gene3D" id="3.30.565.10">
    <property type="entry name" value="Histidine kinase-like ATPase, C-terminal domain"/>
    <property type="match status" value="1"/>
</dbReference>
<dbReference type="InterPro" id="IPR007891">
    <property type="entry name" value="CHASE3"/>
</dbReference>
<dbReference type="InterPro" id="IPR003660">
    <property type="entry name" value="HAMP_dom"/>
</dbReference>
<dbReference type="InterPro" id="IPR004358">
    <property type="entry name" value="Sig_transdc_His_kin-like_C"/>
</dbReference>
<sequence>MPMKISYFIFLGFFTILALFTVATAVNLRLSEKVNENSEFFEKSTTVVRSSNRFQRNILNMISGLRGYLFTGESSFLQSYDSAVLENNDLIHEMELMTFDSSSQLQDIKQIKALNNRWLQEFATPLINAKRNADLSDSSLQAFQRLYREKLNTGFEKQINNRLQAKLRDFSNYEYDRRAQRKITLEQSIKETRTISFLLTTVSVAIGLLIAGFLAYRISTRMVQLVRMADEIAGGNYLVHVEDSGKDELSGLASALNHMSKTLSENIALLKRKNRELDQFAHIVSHDLKAPLRGIDNVATWIEEDHLDELSPKVKEYLALIKGRVVRAENLIRGILSYARIGRESIEKEMVDVGKMLQEIQESIPMKPGVSINIAANMPVFVTEKLPLQMIFTNLLNNAITYHDKSPGEVTISFESEKNEYRFCVADNGPGIAKHYHDKIFVIFQTLAERDQHESTGVGLAIVKKILDERNETIKIVSQIGIGSKFIFTWSKH</sequence>
<keyword evidence="7" id="KW-0812">Transmembrane</keyword>
<name>A0A364Y490_9BACT</name>
<dbReference type="Pfam" id="PF00512">
    <property type="entry name" value="HisKA"/>
    <property type="match status" value="1"/>
</dbReference>
<dbReference type="GO" id="GO:0016020">
    <property type="term" value="C:membrane"/>
    <property type="evidence" value="ECO:0007669"/>
    <property type="project" value="UniProtKB-SubCell"/>
</dbReference>
<dbReference type="InterPro" id="IPR005467">
    <property type="entry name" value="His_kinase_dom"/>
</dbReference>
<evidence type="ECO:0000256" key="6">
    <source>
        <dbReference type="ARBA" id="ARBA00022777"/>
    </source>
</evidence>
<feature type="domain" description="HAMP" evidence="9">
    <location>
        <begin position="216"/>
        <end position="268"/>
    </location>
</feature>
<proteinExistence type="predicted"/>
<comment type="subcellular location">
    <subcellularLocation>
        <location evidence="2">Membrane</location>
    </subcellularLocation>
</comment>
<evidence type="ECO:0000256" key="4">
    <source>
        <dbReference type="ARBA" id="ARBA00022553"/>
    </source>
</evidence>
<dbReference type="PANTHER" id="PTHR43304">
    <property type="entry name" value="PHYTOCHROME-LIKE PROTEIN CPH1"/>
    <property type="match status" value="1"/>
</dbReference>
<organism evidence="10 11">
    <name type="scientific">Pseudochryseolinea flava</name>
    <dbReference type="NCBI Taxonomy" id="2059302"/>
    <lineage>
        <taxon>Bacteria</taxon>
        <taxon>Pseudomonadati</taxon>
        <taxon>Bacteroidota</taxon>
        <taxon>Cytophagia</taxon>
        <taxon>Cytophagales</taxon>
        <taxon>Fulvivirgaceae</taxon>
        <taxon>Pseudochryseolinea</taxon>
    </lineage>
</organism>
<dbReference type="OrthoDB" id="9766459at2"/>
<dbReference type="Pfam" id="PF05227">
    <property type="entry name" value="CHASE3"/>
    <property type="match status" value="1"/>
</dbReference>
<dbReference type="InterPro" id="IPR003594">
    <property type="entry name" value="HATPase_dom"/>
</dbReference>
<dbReference type="EMBL" id="QMFY01000006">
    <property type="protein sequence ID" value="RAW00635.1"/>
    <property type="molecule type" value="Genomic_DNA"/>
</dbReference>
<dbReference type="InterPro" id="IPR003661">
    <property type="entry name" value="HisK_dim/P_dom"/>
</dbReference>
<evidence type="ECO:0000313" key="10">
    <source>
        <dbReference type="EMBL" id="RAW00635.1"/>
    </source>
</evidence>
<dbReference type="PANTHER" id="PTHR43304:SF1">
    <property type="entry name" value="PAC DOMAIN-CONTAINING PROTEIN"/>
    <property type="match status" value="1"/>
</dbReference>
<feature type="domain" description="Histidine kinase" evidence="8">
    <location>
        <begin position="283"/>
        <end position="493"/>
    </location>
</feature>
<keyword evidence="4" id="KW-0597">Phosphoprotein</keyword>
<dbReference type="AlphaFoldDB" id="A0A364Y490"/>
<dbReference type="InterPro" id="IPR036097">
    <property type="entry name" value="HisK_dim/P_sf"/>
</dbReference>
<evidence type="ECO:0000256" key="2">
    <source>
        <dbReference type="ARBA" id="ARBA00004370"/>
    </source>
</evidence>
<evidence type="ECO:0000256" key="1">
    <source>
        <dbReference type="ARBA" id="ARBA00000085"/>
    </source>
</evidence>
<dbReference type="InterPro" id="IPR052162">
    <property type="entry name" value="Sensor_kinase/Photoreceptor"/>
</dbReference>
<dbReference type="EC" id="2.7.13.3" evidence="3"/>
<evidence type="ECO:0000259" key="8">
    <source>
        <dbReference type="PROSITE" id="PS50109"/>
    </source>
</evidence>
<dbReference type="Pfam" id="PF00672">
    <property type="entry name" value="HAMP"/>
    <property type="match status" value="1"/>
</dbReference>
<dbReference type="SUPFAM" id="SSF47384">
    <property type="entry name" value="Homodimeric domain of signal transducing histidine kinase"/>
    <property type="match status" value="1"/>
</dbReference>
<keyword evidence="7" id="KW-1133">Transmembrane helix</keyword>
<gene>
    <name evidence="10" type="ORF">DQQ10_13675</name>
</gene>
<dbReference type="SUPFAM" id="SSF55874">
    <property type="entry name" value="ATPase domain of HSP90 chaperone/DNA topoisomerase II/histidine kinase"/>
    <property type="match status" value="1"/>
</dbReference>
<dbReference type="Proteomes" id="UP000251889">
    <property type="component" value="Unassembled WGS sequence"/>
</dbReference>
<evidence type="ECO:0000256" key="3">
    <source>
        <dbReference type="ARBA" id="ARBA00012438"/>
    </source>
</evidence>
<dbReference type="Pfam" id="PF02518">
    <property type="entry name" value="HATPase_c"/>
    <property type="match status" value="1"/>
</dbReference>
<feature type="transmembrane region" description="Helical" evidence="7">
    <location>
        <begin position="195"/>
        <end position="218"/>
    </location>
</feature>
<dbReference type="Gene3D" id="1.10.287.130">
    <property type="match status" value="1"/>
</dbReference>
<evidence type="ECO:0000313" key="11">
    <source>
        <dbReference type="Proteomes" id="UP000251889"/>
    </source>
</evidence>
<dbReference type="SMART" id="SM00388">
    <property type="entry name" value="HisKA"/>
    <property type="match status" value="1"/>
</dbReference>
<comment type="catalytic activity">
    <reaction evidence="1">
        <text>ATP + protein L-histidine = ADP + protein N-phospho-L-histidine.</text>
        <dbReference type="EC" id="2.7.13.3"/>
    </reaction>
</comment>